<gene>
    <name evidence="1" type="ORF">JOF53_005566</name>
</gene>
<accession>A0ABS5AKF4</accession>
<dbReference type="InterPro" id="IPR012348">
    <property type="entry name" value="RNR-like"/>
</dbReference>
<protein>
    <submittedName>
        <fullName evidence="1">Uncharacterized protein</fullName>
    </submittedName>
</protein>
<dbReference type="Proteomes" id="UP001519363">
    <property type="component" value="Unassembled WGS sequence"/>
</dbReference>
<dbReference type="SUPFAM" id="SSF47240">
    <property type="entry name" value="Ferritin-like"/>
    <property type="match status" value="1"/>
</dbReference>
<keyword evidence="2" id="KW-1185">Reference proteome</keyword>
<evidence type="ECO:0000313" key="1">
    <source>
        <dbReference type="EMBL" id="MBP2476694.1"/>
    </source>
</evidence>
<proteinExistence type="predicted"/>
<dbReference type="InterPro" id="IPR009078">
    <property type="entry name" value="Ferritin-like_SF"/>
</dbReference>
<name>A0ABS5AKF4_9PSEU</name>
<dbReference type="Gene3D" id="1.10.620.20">
    <property type="entry name" value="Ribonucleotide Reductase, subunit A"/>
    <property type="match status" value="1"/>
</dbReference>
<evidence type="ECO:0000313" key="2">
    <source>
        <dbReference type="Proteomes" id="UP001519363"/>
    </source>
</evidence>
<organism evidence="1 2">
    <name type="scientific">Crossiella equi</name>
    <dbReference type="NCBI Taxonomy" id="130796"/>
    <lineage>
        <taxon>Bacteria</taxon>
        <taxon>Bacillati</taxon>
        <taxon>Actinomycetota</taxon>
        <taxon>Actinomycetes</taxon>
        <taxon>Pseudonocardiales</taxon>
        <taxon>Pseudonocardiaceae</taxon>
        <taxon>Crossiella</taxon>
    </lineage>
</organism>
<comment type="caution">
    <text evidence="1">The sequence shown here is derived from an EMBL/GenBank/DDBJ whole genome shotgun (WGS) entry which is preliminary data.</text>
</comment>
<dbReference type="RefSeq" id="WP_086787761.1">
    <property type="nucleotide sequence ID" value="NZ_JAGIOO010000001.1"/>
</dbReference>
<dbReference type="EMBL" id="JAGIOO010000001">
    <property type="protein sequence ID" value="MBP2476694.1"/>
    <property type="molecule type" value="Genomic_DNA"/>
</dbReference>
<sequence>MFTRWEQERTDPGELALELDARQWREDLPEDERADLSLLLHEFTLAEYTALDVLAPLLTGSPDEHAALFLGTQLADVTRHSRSMLRIAHRVLGLPDHPRAVLASCWRTIGPKRRAVHELEGQLAGELLRQPGDRSHWLRAAAMTYLVMEGAAGITGRRAVIASLSQLDRLPGVRSVFTGFTRDASRHLAFGHHALRAGVRAGYADDICDLVETAAPVAVRSMAGHADPAAERAHVWHAVRNMQRGLRMAGLDSAFVRHIALRCTEEALPLAVSASTR</sequence>
<reference evidence="1 2" key="1">
    <citation type="submission" date="2021-03" db="EMBL/GenBank/DDBJ databases">
        <title>Sequencing the genomes of 1000 actinobacteria strains.</title>
        <authorList>
            <person name="Klenk H.-P."/>
        </authorList>
    </citation>
    <scope>NUCLEOTIDE SEQUENCE [LARGE SCALE GENOMIC DNA]</scope>
    <source>
        <strain evidence="1 2">DSM 44580</strain>
    </source>
</reference>